<reference evidence="2" key="1">
    <citation type="submission" date="2025-08" db="UniProtKB">
        <authorList>
            <consortium name="Ensembl"/>
        </authorList>
    </citation>
    <scope>IDENTIFICATION</scope>
</reference>
<dbReference type="Ensembl" id="ENSCPBT00000026916.1">
    <property type="protein sequence ID" value="ENSCPBP00000022845.1"/>
    <property type="gene ID" value="ENSCPBG00000016329.1"/>
</dbReference>
<dbReference type="CDD" id="cd07765">
    <property type="entry name" value="KRAB_A-box"/>
    <property type="match status" value="1"/>
</dbReference>
<reference evidence="2" key="2">
    <citation type="submission" date="2025-09" db="UniProtKB">
        <authorList>
            <consortium name="Ensembl"/>
        </authorList>
    </citation>
    <scope>IDENTIFICATION</scope>
</reference>
<proteinExistence type="predicted"/>
<organism evidence="2 3">
    <name type="scientific">Chrysemys picta bellii</name>
    <name type="common">Western painted turtle</name>
    <name type="synonym">Emys bellii</name>
    <dbReference type="NCBI Taxonomy" id="8478"/>
    <lineage>
        <taxon>Eukaryota</taxon>
        <taxon>Metazoa</taxon>
        <taxon>Chordata</taxon>
        <taxon>Craniata</taxon>
        <taxon>Vertebrata</taxon>
        <taxon>Euteleostomi</taxon>
        <taxon>Archelosauria</taxon>
        <taxon>Testudinata</taxon>
        <taxon>Testudines</taxon>
        <taxon>Cryptodira</taxon>
        <taxon>Durocryptodira</taxon>
        <taxon>Testudinoidea</taxon>
        <taxon>Emydidae</taxon>
        <taxon>Chrysemys</taxon>
    </lineage>
</organism>
<feature type="domain" description="KRAB" evidence="1">
    <location>
        <begin position="63"/>
        <end position="119"/>
    </location>
</feature>
<dbReference type="Pfam" id="PF01352">
    <property type="entry name" value="KRAB"/>
    <property type="match status" value="1"/>
</dbReference>
<keyword evidence="3" id="KW-1185">Reference proteome</keyword>
<protein>
    <recommendedName>
        <fullName evidence="1">KRAB domain-containing protein</fullName>
    </recommendedName>
</protein>
<evidence type="ECO:0000259" key="1">
    <source>
        <dbReference type="PROSITE" id="PS50805"/>
    </source>
</evidence>
<dbReference type="InterPro" id="IPR050169">
    <property type="entry name" value="Krueppel_C2H2_ZnF"/>
</dbReference>
<dbReference type="AlphaFoldDB" id="A0A8C3HSJ8"/>
<dbReference type="SUPFAM" id="SSF109640">
    <property type="entry name" value="KRAB domain (Kruppel-associated box)"/>
    <property type="match status" value="1"/>
</dbReference>
<dbReference type="PANTHER" id="PTHR23232:SF142">
    <property type="entry name" value="GASTRULA ZINC FINGER PROTEIN XLCGF57.1-LIKE-RELATED"/>
    <property type="match status" value="1"/>
</dbReference>
<dbReference type="GO" id="GO:0006355">
    <property type="term" value="P:regulation of DNA-templated transcription"/>
    <property type="evidence" value="ECO:0007669"/>
    <property type="project" value="InterPro"/>
</dbReference>
<dbReference type="Gene3D" id="6.10.140.140">
    <property type="match status" value="1"/>
</dbReference>
<dbReference type="PROSITE" id="PS50805">
    <property type="entry name" value="KRAB"/>
    <property type="match status" value="1"/>
</dbReference>
<dbReference type="Proteomes" id="UP000694380">
    <property type="component" value="Unplaced"/>
</dbReference>
<dbReference type="InterPro" id="IPR001909">
    <property type="entry name" value="KRAB"/>
</dbReference>
<dbReference type="GeneTree" id="ENSGT01150000287326"/>
<evidence type="ECO:0000313" key="2">
    <source>
        <dbReference type="Ensembl" id="ENSCPBP00000022845.1"/>
    </source>
</evidence>
<dbReference type="PANTHER" id="PTHR23232">
    <property type="entry name" value="KRAB DOMAIN C2H2 ZINC FINGER"/>
    <property type="match status" value="1"/>
</dbReference>
<evidence type="ECO:0000313" key="3">
    <source>
        <dbReference type="Proteomes" id="UP000694380"/>
    </source>
</evidence>
<dbReference type="SMART" id="SM00349">
    <property type="entry name" value="KRAB"/>
    <property type="match status" value="1"/>
</dbReference>
<sequence length="119" mass="13559">LAKTLSITFFTRCKPTPIIMVQTFKPPSSVDHCTSASPAITIPLSLCKLCHAELGCLSFQMLVTFEDVAMYFSPAEWALLSEEQKQLYRHVMWENYQTLISLGEDQLSPIFCCTFHFPF</sequence>
<dbReference type="InterPro" id="IPR036051">
    <property type="entry name" value="KRAB_dom_sf"/>
</dbReference>
<name>A0A8C3HSJ8_CHRPI</name>
<accession>A0A8C3HSJ8</accession>